<protein>
    <submittedName>
        <fullName evidence="2">Uncharacterized protein</fullName>
    </submittedName>
</protein>
<evidence type="ECO:0000313" key="2">
    <source>
        <dbReference type="EMBL" id="BBZ15870.1"/>
    </source>
</evidence>
<reference evidence="2 3" key="1">
    <citation type="journal article" date="2019" name="Emerg. Microbes Infect.">
        <title>Comprehensive subspecies identification of 175 nontuberculous mycobacteria species based on 7547 genomic profiles.</title>
        <authorList>
            <person name="Matsumoto Y."/>
            <person name="Kinjo T."/>
            <person name="Motooka D."/>
            <person name="Nabeya D."/>
            <person name="Jung N."/>
            <person name="Uechi K."/>
            <person name="Horii T."/>
            <person name="Iida T."/>
            <person name="Fujita J."/>
            <person name="Nakamura S."/>
        </authorList>
    </citation>
    <scope>NUCLEOTIDE SEQUENCE [LARGE SCALE GENOMIC DNA]</scope>
    <source>
        <strain evidence="2 3">JCM 12688</strain>
    </source>
</reference>
<dbReference type="SUPFAM" id="SSF52540">
    <property type="entry name" value="P-loop containing nucleoside triphosphate hydrolases"/>
    <property type="match status" value="1"/>
</dbReference>
<dbReference type="Gene3D" id="3.40.50.300">
    <property type="entry name" value="P-loop containing nucleotide triphosphate hydrolases"/>
    <property type="match status" value="1"/>
</dbReference>
<evidence type="ECO:0000256" key="1">
    <source>
        <dbReference type="SAM" id="MobiDB-lite"/>
    </source>
</evidence>
<organism evidence="2 3">
    <name type="scientific">Mycolicibacterium gadium</name>
    <name type="common">Mycobacterium gadium</name>
    <dbReference type="NCBI Taxonomy" id="1794"/>
    <lineage>
        <taxon>Bacteria</taxon>
        <taxon>Bacillati</taxon>
        <taxon>Actinomycetota</taxon>
        <taxon>Actinomycetes</taxon>
        <taxon>Mycobacteriales</taxon>
        <taxon>Mycobacteriaceae</taxon>
        <taxon>Mycolicibacterium</taxon>
    </lineage>
</organism>
<dbReference type="Pfam" id="PF13481">
    <property type="entry name" value="AAA_25"/>
    <property type="match status" value="1"/>
</dbReference>
<gene>
    <name evidence="2" type="ORF">MGAD_02050</name>
</gene>
<accession>A0A7I7WFM5</accession>
<evidence type="ECO:0000313" key="3">
    <source>
        <dbReference type="Proteomes" id="UP000466187"/>
    </source>
</evidence>
<dbReference type="InterPro" id="IPR027417">
    <property type="entry name" value="P-loop_NTPase"/>
</dbReference>
<dbReference type="KEGG" id="mgad:MGAD_02050"/>
<dbReference type="RefSeq" id="WP_163684211.1">
    <property type="nucleotide sequence ID" value="NZ_AP022608.1"/>
</dbReference>
<dbReference type="AlphaFoldDB" id="A0A7I7WFM5"/>
<dbReference type="EMBL" id="AP022608">
    <property type="protein sequence ID" value="BBZ15870.1"/>
    <property type="molecule type" value="Genomic_DNA"/>
</dbReference>
<name>A0A7I7WFM5_MYCGU</name>
<sequence length="489" mass="53594">MSDLERRLLFHMCSEDGLAEVLDAELGAILFEEPVNVALFNHIVDYWHENQSAPTTLVLETEFPGVRLPDEVEESTGWLIGYLQNRHLVNEAQDIIRQALVDLDTDPLKAIEGLQHNSSRAIEQAGKVLAGEVRPKLWSASDLKSAQQPRWLAKSRLQRGAVNLLVGDEGIGKSLLWVHLAAAVTTGKPVPEFGIPAREPQHVIVVATEDDWQTTVLPRLEIAGADIAMIRVICTDDDGSGAPVFPQDIHLIAKADPAPALVVIDAWLDTVPAKLSVRDPQQARQALHPWREVATTTDAAVLLLTHTNRVASGQARDKYGATGELRKKARLTLFAFQNDDGNLVVGPEKANGTAPTAATEFSIRGVQYFPATEDHDGTVPLLSYVGESEQTAREHIAAVHAAGHDKGRGNDEVVAWLAEFLADGPRWANDVYDAAEVAGYSKDKAKRAKRPLNVKSDKDGSGRWCWYLPKYQGRKPEPTEDETKGAEED</sequence>
<feature type="region of interest" description="Disordered" evidence="1">
    <location>
        <begin position="443"/>
        <end position="462"/>
    </location>
</feature>
<proteinExistence type="predicted"/>
<dbReference type="Proteomes" id="UP000466187">
    <property type="component" value="Chromosome"/>
</dbReference>